<evidence type="ECO:0000313" key="2">
    <source>
        <dbReference type="Proteomes" id="UP000191933"/>
    </source>
</evidence>
<name>A0A9W5B6T1_9HYPH</name>
<gene>
    <name evidence="1" type="ORF">AGR2A_pa40111</name>
</gene>
<protein>
    <submittedName>
        <fullName evidence="1">Uncharacterized protein</fullName>
    </submittedName>
</protein>
<keyword evidence="2" id="KW-1185">Reference proteome</keyword>
<organism evidence="1 2">
    <name type="scientific">Agrobacterium genomosp. 2 str. CFBP 5494</name>
    <dbReference type="NCBI Taxonomy" id="1183436"/>
    <lineage>
        <taxon>Bacteria</taxon>
        <taxon>Pseudomonadati</taxon>
        <taxon>Pseudomonadota</taxon>
        <taxon>Alphaproteobacteria</taxon>
        <taxon>Hyphomicrobiales</taxon>
        <taxon>Rhizobiaceae</taxon>
        <taxon>Rhizobium/Agrobacterium group</taxon>
        <taxon>Agrobacterium</taxon>
        <taxon>Agrobacterium tumefaciens complex</taxon>
    </lineage>
</organism>
<dbReference type="Proteomes" id="UP000191933">
    <property type="component" value="Unassembled WGS sequence"/>
</dbReference>
<dbReference type="AlphaFoldDB" id="A0A9W5B6T1"/>
<reference evidence="1 2" key="1">
    <citation type="submission" date="2016-01" db="EMBL/GenBank/DDBJ databases">
        <authorList>
            <person name="Regsiter A."/>
            <person name="william w."/>
        </authorList>
    </citation>
    <scope>NUCLEOTIDE SEQUENCE [LARGE SCALE GENOMIC DNA]</scope>
    <source>
        <strain evidence="1 2">CFBP 5494</strain>
    </source>
</reference>
<proteinExistence type="predicted"/>
<dbReference type="EMBL" id="FBVY01000042">
    <property type="protein sequence ID" value="CUX02192.1"/>
    <property type="molecule type" value="Genomic_DNA"/>
</dbReference>
<sequence>MAESSVVNHGLINSGITRTDAPPLLCVETASSETRGGNKRSAKSYAKGERIGNLCGPT</sequence>
<accession>A0A9W5B6T1</accession>
<comment type="caution">
    <text evidence="1">The sequence shown here is derived from an EMBL/GenBank/DDBJ whole genome shotgun (WGS) entry which is preliminary data.</text>
</comment>
<evidence type="ECO:0000313" key="1">
    <source>
        <dbReference type="EMBL" id="CUX02192.1"/>
    </source>
</evidence>